<dbReference type="OMA" id="SKHNANI"/>
<evidence type="ECO:0000313" key="2">
    <source>
        <dbReference type="Ensembl" id="ENSCVAP00000018707.1"/>
    </source>
</evidence>
<evidence type="ECO:0000259" key="1">
    <source>
        <dbReference type="Pfam" id="PF08351"/>
    </source>
</evidence>
<proteinExistence type="predicted"/>
<dbReference type="FunFam" id="3.40.50.11040:FF:000006">
    <property type="entry name" value="RNA cytidine acetyltransferase"/>
    <property type="match status" value="1"/>
</dbReference>
<dbReference type="GO" id="GO:1990883">
    <property type="term" value="F:18S rRNA cytidine N-acetyltransferase activity"/>
    <property type="evidence" value="ECO:0007669"/>
    <property type="project" value="TreeGrafter"/>
</dbReference>
<dbReference type="AlphaFoldDB" id="A0A3Q2DHU1"/>
<protein>
    <recommendedName>
        <fullName evidence="1">TmcA/NAT10 N-terminal domain-containing protein</fullName>
    </recommendedName>
</protein>
<dbReference type="GeneTree" id="ENSGT00390000009140"/>
<dbReference type="GO" id="GO:0005730">
    <property type="term" value="C:nucleolus"/>
    <property type="evidence" value="ECO:0007669"/>
    <property type="project" value="TreeGrafter"/>
</dbReference>
<accession>A0A3Q2DHU1</accession>
<dbReference type="PANTHER" id="PTHR10925:SF5">
    <property type="entry name" value="RNA CYTIDINE ACETYLTRANSFERASE"/>
    <property type="match status" value="1"/>
</dbReference>
<keyword evidence="3" id="KW-1185">Reference proteome</keyword>
<dbReference type="GO" id="GO:1904812">
    <property type="term" value="P:rRNA acetylation involved in maturation of SSU-rRNA"/>
    <property type="evidence" value="ECO:0007669"/>
    <property type="project" value="TreeGrafter"/>
</dbReference>
<feature type="domain" description="TmcA/NAT10 N-terminal" evidence="1">
    <location>
        <begin position="8"/>
        <end position="200"/>
    </location>
</feature>
<dbReference type="GO" id="GO:0030686">
    <property type="term" value="C:90S preribosome"/>
    <property type="evidence" value="ECO:0007669"/>
    <property type="project" value="TreeGrafter"/>
</dbReference>
<evidence type="ECO:0000313" key="3">
    <source>
        <dbReference type="Proteomes" id="UP000265020"/>
    </source>
</evidence>
<dbReference type="Ensembl" id="ENSCVAT00000027712.1">
    <property type="protein sequence ID" value="ENSCVAP00000018707.1"/>
    <property type="gene ID" value="ENSCVAG00000022022.1"/>
</dbReference>
<dbReference type="Pfam" id="PF08351">
    <property type="entry name" value="TmcA_N"/>
    <property type="match status" value="1"/>
</dbReference>
<sequence length="282" mass="32320">MHTKVDNRIRVQIENGVALQHRTMFVVVGDRGRDQVVILHHMLSKAAVRARPSVLWCYKKDLGFSSNRKKRMRQLQKKIKTGTLNLNQDDPFELFVAATNIRYCYYNETHKILGNTYGMCVLQDFEALTPNLLARTIETVEGGGIVVILLRTMNSLKQLYTMTMVDEHSFLFPAHQDVVGRFNERFILSLSSCKNCVVIDDQLNILPISSHMANIKPVPPKTQDGLSPREQELKDIKESLQDTQPVGVLVDCCRTMDQETKQMRNILGVRKLMECLKYLLII</sequence>
<dbReference type="InterPro" id="IPR013562">
    <property type="entry name" value="TmcA/NAT10_N"/>
</dbReference>
<organism evidence="2 3">
    <name type="scientific">Cyprinodon variegatus</name>
    <name type="common">Sheepshead minnow</name>
    <dbReference type="NCBI Taxonomy" id="28743"/>
    <lineage>
        <taxon>Eukaryota</taxon>
        <taxon>Metazoa</taxon>
        <taxon>Chordata</taxon>
        <taxon>Craniata</taxon>
        <taxon>Vertebrata</taxon>
        <taxon>Euteleostomi</taxon>
        <taxon>Actinopterygii</taxon>
        <taxon>Neopterygii</taxon>
        <taxon>Teleostei</taxon>
        <taxon>Neoteleostei</taxon>
        <taxon>Acanthomorphata</taxon>
        <taxon>Ovalentaria</taxon>
        <taxon>Atherinomorphae</taxon>
        <taxon>Cyprinodontiformes</taxon>
        <taxon>Cyprinodontidae</taxon>
        <taxon>Cyprinodon</taxon>
    </lineage>
</organism>
<dbReference type="PANTHER" id="PTHR10925">
    <property type="entry name" value="N-ACETYLTRANSFERASE 10"/>
    <property type="match status" value="1"/>
</dbReference>
<dbReference type="GO" id="GO:0000049">
    <property type="term" value="F:tRNA binding"/>
    <property type="evidence" value="ECO:0007669"/>
    <property type="project" value="TreeGrafter"/>
</dbReference>
<reference evidence="2" key="1">
    <citation type="submission" date="2025-08" db="UniProtKB">
        <authorList>
            <consortium name="Ensembl"/>
        </authorList>
    </citation>
    <scope>IDENTIFICATION</scope>
</reference>
<dbReference type="STRING" id="28743.ENSCVAP00000018707"/>
<dbReference type="InterPro" id="IPR032672">
    <property type="entry name" value="TmcA/NAT10/Kre33"/>
</dbReference>
<dbReference type="Gene3D" id="3.40.50.11040">
    <property type="match status" value="1"/>
</dbReference>
<dbReference type="Proteomes" id="UP000265020">
    <property type="component" value="Unassembled WGS sequence"/>
</dbReference>
<name>A0A3Q2DHU1_CYPVA</name>
<reference evidence="2" key="2">
    <citation type="submission" date="2025-09" db="UniProtKB">
        <authorList>
            <consortium name="Ensembl"/>
        </authorList>
    </citation>
    <scope>IDENTIFICATION</scope>
</reference>